<feature type="domain" description="Sulfatase-modifying factor enzyme-like" evidence="1">
    <location>
        <begin position="16"/>
        <end position="216"/>
    </location>
</feature>
<protein>
    <recommendedName>
        <fullName evidence="1">Sulfatase-modifying factor enzyme-like domain-containing protein</fullName>
    </recommendedName>
</protein>
<dbReference type="EMBL" id="CACVAY010000032">
    <property type="protein sequence ID" value="CAA6807138.1"/>
    <property type="molecule type" value="Genomic_DNA"/>
</dbReference>
<accession>A0A6S6SVV8</accession>
<dbReference type="PANTHER" id="PTHR23150:SF35">
    <property type="entry name" value="BLL6746 PROTEIN"/>
    <property type="match status" value="1"/>
</dbReference>
<dbReference type="InterPro" id="IPR016187">
    <property type="entry name" value="CTDL_fold"/>
</dbReference>
<dbReference type="InterPro" id="IPR005532">
    <property type="entry name" value="SUMF_dom"/>
</dbReference>
<reference evidence="2" key="1">
    <citation type="submission" date="2020-01" db="EMBL/GenBank/DDBJ databases">
        <authorList>
            <person name="Meier V. D."/>
            <person name="Meier V D."/>
        </authorList>
    </citation>
    <scope>NUCLEOTIDE SEQUENCE</scope>
    <source>
        <strain evidence="2">HLG_WM_MAG_07</strain>
    </source>
</reference>
<dbReference type="PANTHER" id="PTHR23150">
    <property type="entry name" value="SULFATASE MODIFYING FACTOR 1, 2"/>
    <property type="match status" value="1"/>
</dbReference>
<evidence type="ECO:0000259" key="1">
    <source>
        <dbReference type="Pfam" id="PF03781"/>
    </source>
</evidence>
<dbReference type="AlphaFoldDB" id="A0A6S6SVV8"/>
<organism evidence="2">
    <name type="scientific">uncultured Thiotrichaceae bacterium</name>
    <dbReference type="NCBI Taxonomy" id="298394"/>
    <lineage>
        <taxon>Bacteria</taxon>
        <taxon>Pseudomonadati</taxon>
        <taxon>Pseudomonadota</taxon>
        <taxon>Gammaproteobacteria</taxon>
        <taxon>Thiotrichales</taxon>
        <taxon>Thiotrichaceae</taxon>
        <taxon>environmental samples</taxon>
    </lineage>
</organism>
<dbReference type="SUPFAM" id="SSF56436">
    <property type="entry name" value="C-type lectin-like"/>
    <property type="match status" value="1"/>
</dbReference>
<gene>
    <name evidence="2" type="ORF">HELGO_WM12272</name>
</gene>
<proteinExistence type="predicted"/>
<dbReference type="InterPro" id="IPR042095">
    <property type="entry name" value="SUMF_sf"/>
</dbReference>
<dbReference type="Gene3D" id="3.90.1580.10">
    <property type="entry name" value="paralog of FGE (formylglycine-generating enzyme)"/>
    <property type="match status" value="1"/>
</dbReference>
<dbReference type="Pfam" id="PF03781">
    <property type="entry name" value="FGE-sulfatase"/>
    <property type="match status" value="1"/>
</dbReference>
<dbReference type="GO" id="GO:0120147">
    <property type="term" value="F:formylglycine-generating oxidase activity"/>
    <property type="evidence" value="ECO:0007669"/>
    <property type="project" value="TreeGrafter"/>
</dbReference>
<dbReference type="InterPro" id="IPR051043">
    <property type="entry name" value="Sulfatase_Mod_Factor_Kinase"/>
</dbReference>
<evidence type="ECO:0000313" key="2">
    <source>
        <dbReference type="EMBL" id="CAA6807138.1"/>
    </source>
</evidence>
<sequence length="218" mass="25218">MGGLDERDGVEGGCVLAERPAHPVYITSFEMSKYPITFDEYDAFCLDTRRPMPADMGWGRGNRPVINISWQDAQDYCKWLCSVNGWGYRLPSEAEWEYTARSQTNTAYFWGTLTEPTHANHQLYVGKTSPVGSYPANPFGIHDMQGNTWEWVQDCWHANYQNAPSDHQAWEHNGNCEERVLRGGSWNDRPRYLRAAYRVKDYATTRRNFYGIRIARSL</sequence>
<name>A0A6S6SVV8_9GAMM</name>